<name>A0ABU7VUF9_9BACL</name>
<feature type="transmembrane region" description="Helical" evidence="1">
    <location>
        <begin position="50"/>
        <end position="72"/>
    </location>
</feature>
<keyword evidence="1" id="KW-0472">Membrane</keyword>
<reference evidence="2 3" key="1">
    <citation type="submission" date="2024-02" db="EMBL/GenBank/DDBJ databases">
        <title>A nitrogen-fixing paenibacillus bacterium.</title>
        <authorList>
            <person name="Zhang W.L."/>
            <person name="Chen S.F."/>
        </authorList>
    </citation>
    <scope>NUCLEOTIDE SEQUENCE [LARGE SCALE GENOMIC DNA]</scope>
    <source>
        <strain evidence="2 3">M1</strain>
    </source>
</reference>
<evidence type="ECO:0008006" key="4">
    <source>
        <dbReference type="Google" id="ProtNLM"/>
    </source>
</evidence>
<dbReference type="EMBL" id="JAZHPZ010000005">
    <property type="protein sequence ID" value="MEF2966554.1"/>
    <property type="molecule type" value="Genomic_DNA"/>
</dbReference>
<keyword evidence="1" id="KW-1133">Transmembrane helix</keyword>
<accession>A0ABU7VUF9</accession>
<proteinExistence type="predicted"/>
<dbReference type="RefSeq" id="WP_331846776.1">
    <property type="nucleotide sequence ID" value="NZ_JAZHPZ010000005.1"/>
</dbReference>
<keyword evidence="1" id="KW-0812">Transmembrane</keyword>
<evidence type="ECO:0000256" key="1">
    <source>
        <dbReference type="SAM" id="Phobius"/>
    </source>
</evidence>
<organism evidence="2 3">
    <name type="scientific">Paenibacillus haidiansis</name>
    <dbReference type="NCBI Taxonomy" id="1574488"/>
    <lineage>
        <taxon>Bacteria</taxon>
        <taxon>Bacillati</taxon>
        <taxon>Bacillota</taxon>
        <taxon>Bacilli</taxon>
        <taxon>Bacillales</taxon>
        <taxon>Paenibacillaceae</taxon>
        <taxon>Paenibacillus</taxon>
    </lineage>
</organism>
<sequence length="342" mass="38495">MSNKNINQLFEVLTPKTEQKEKMFHNILVQSKDENKKYRGYTLAKRLRPAVLAAVLMVCLATTAFAATYMGLDEKFMKFLNPVNHEQAEYLSNGAYVVDKQVKNKNGTLKIKQVIGDSNLTYILMDFSAPKGTILDATRYRFLDYDITDNQDYRSVGFKVLDDGNRSDNKISLVMTIVTKSSIAGQDIHFQLKDLQAADPFPGIFTTVIPGVWGTDFKLDFKEYSTPYEVNKNISMFGYGAVLKTISVSPISVSLKIESSSMKEINEAAGSLKEIGPNQILDNYPITIKYQDGTSETTSLFNGIHLMENGTQLFTVKMFEKVINDKEIASIVFFDKEIPIKN</sequence>
<protein>
    <recommendedName>
        <fullName evidence="4">DUF4179 domain-containing protein</fullName>
    </recommendedName>
</protein>
<dbReference type="Proteomes" id="UP001306950">
    <property type="component" value="Unassembled WGS sequence"/>
</dbReference>
<evidence type="ECO:0000313" key="3">
    <source>
        <dbReference type="Proteomes" id="UP001306950"/>
    </source>
</evidence>
<keyword evidence="3" id="KW-1185">Reference proteome</keyword>
<gene>
    <name evidence="2" type="ORF">V3851_12000</name>
</gene>
<evidence type="ECO:0000313" key="2">
    <source>
        <dbReference type="EMBL" id="MEF2966554.1"/>
    </source>
</evidence>
<comment type="caution">
    <text evidence="2">The sequence shown here is derived from an EMBL/GenBank/DDBJ whole genome shotgun (WGS) entry which is preliminary data.</text>
</comment>